<name>A0ABQ7D219_BRACR</name>
<dbReference type="SUPFAM" id="SSF50978">
    <property type="entry name" value="WD40 repeat-like"/>
    <property type="match status" value="1"/>
</dbReference>
<organism evidence="3 4">
    <name type="scientific">Brassica cretica</name>
    <name type="common">Mustard</name>
    <dbReference type="NCBI Taxonomy" id="69181"/>
    <lineage>
        <taxon>Eukaryota</taxon>
        <taxon>Viridiplantae</taxon>
        <taxon>Streptophyta</taxon>
        <taxon>Embryophyta</taxon>
        <taxon>Tracheophyta</taxon>
        <taxon>Spermatophyta</taxon>
        <taxon>Magnoliopsida</taxon>
        <taxon>eudicotyledons</taxon>
        <taxon>Gunneridae</taxon>
        <taxon>Pentapetalae</taxon>
        <taxon>rosids</taxon>
        <taxon>malvids</taxon>
        <taxon>Brassicales</taxon>
        <taxon>Brassicaceae</taxon>
        <taxon>Brassiceae</taxon>
        <taxon>Brassica</taxon>
    </lineage>
</organism>
<sequence length="227" mass="26119">MFSFSSFPLREEKFETGVSRLDVGLDGGLECNVKRVVPERVLVVEFLPCEGVKLVAAGDKNGNVGFWNLGCQNEEEDGGVSLFKPHTYSVTSLVFQQNSFSKYLVYGELHLWQRNMKLLEEKCWLMMKMMMIKATKMRTCRPWCLGYKREKRYTIKIPTYFGAEEEDDDIPDMEEFDEADNVVENDTVTLQSTYPVAHEPDDNILRTCTNDINQTHNTFTSLHLAKS</sequence>
<dbReference type="Proteomes" id="UP000266723">
    <property type="component" value="Unassembled WGS sequence"/>
</dbReference>
<dbReference type="PANTHER" id="PTHR14773">
    <property type="entry name" value="WD REPEAT-CONTAINING PROTEIN 76"/>
    <property type="match status" value="1"/>
</dbReference>
<evidence type="ECO:0000256" key="1">
    <source>
        <dbReference type="ARBA" id="ARBA00022574"/>
    </source>
</evidence>
<evidence type="ECO:0000313" key="4">
    <source>
        <dbReference type="Proteomes" id="UP000266723"/>
    </source>
</evidence>
<evidence type="ECO:0000313" key="3">
    <source>
        <dbReference type="EMBL" id="KAF3565679.1"/>
    </source>
</evidence>
<dbReference type="InterPro" id="IPR015943">
    <property type="entry name" value="WD40/YVTN_repeat-like_dom_sf"/>
</dbReference>
<dbReference type="EMBL" id="QGKV02000759">
    <property type="protein sequence ID" value="KAF3565679.1"/>
    <property type="molecule type" value="Genomic_DNA"/>
</dbReference>
<protein>
    <recommendedName>
        <fullName evidence="5">Anaphase-promoting complex subunit 4 WD40 domain-containing protein</fullName>
    </recommendedName>
</protein>
<evidence type="ECO:0008006" key="5">
    <source>
        <dbReference type="Google" id="ProtNLM"/>
    </source>
</evidence>
<reference evidence="3 4" key="1">
    <citation type="journal article" date="2020" name="BMC Genomics">
        <title>Intraspecific diversification of the crop wild relative Brassica cretica Lam. using demographic model selection.</title>
        <authorList>
            <person name="Kioukis A."/>
            <person name="Michalopoulou V.A."/>
            <person name="Briers L."/>
            <person name="Pirintsos S."/>
            <person name="Studholme D.J."/>
            <person name="Pavlidis P."/>
            <person name="Sarris P.F."/>
        </authorList>
    </citation>
    <scope>NUCLEOTIDE SEQUENCE [LARGE SCALE GENOMIC DNA]</scope>
    <source>
        <strain evidence="4">cv. PFS-1207/04</strain>
    </source>
</reference>
<comment type="caution">
    <text evidence="3">The sequence shown here is derived from an EMBL/GenBank/DDBJ whole genome shotgun (WGS) entry which is preliminary data.</text>
</comment>
<dbReference type="PANTHER" id="PTHR14773:SF0">
    <property type="entry name" value="WD REPEAT-CONTAINING PROTEIN 76"/>
    <property type="match status" value="1"/>
</dbReference>
<keyword evidence="4" id="KW-1185">Reference proteome</keyword>
<dbReference type="InterPro" id="IPR036322">
    <property type="entry name" value="WD40_repeat_dom_sf"/>
</dbReference>
<accession>A0ABQ7D219</accession>
<proteinExistence type="predicted"/>
<gene>
    <name evidence="3" type="ORF">DY000_02018872</name>
</gene>
<dbReference type="Gene3D" id="2.130.10.10">
    <property type="entry name" value="YVTN repeat-like/Quinoprotein amine dehydrogenase"/>
    <property type="match status" value="1"/>
</dbReference>
<dbReference type="InterPro" id="IPR050853">
    <property type="entry name" value="WD_repeat_DNA-damage-binding"/>
</dbReference>
<keyword evidence="2" id="KW-0677">Repeat</keyword>
<keyword evidence="1" id="KW-0853">WD repeat</keyword>
<evidence type="ECO:0000256" key="2">
    <source>
        <dbReference type="ARBA" id="ARBA00022737"/>
    </source>
</evidence>